<evidence type="ECO:0000313" key="2">
    <source>
        <dbReference type="Proteomes" id="UP000640725"/>
    </source>
</evidence>
<dbReference type="EMBL" id="JADEWU010000005">
    <property type="protein sequence ID" value="MBE9142334.1"/>
    <property type="molecule type" value="Genomic_DNA"/>
</dbReference>
<comment type="caution">
    <text evidence="1">The sequence shown here is derived from an EMBL/GenBank/DDBJ whole genome shotgun (WGS) entry which is preliminary data.</text>
</comment>
<sequence length="341" mass="39691">MLYRTVISPSVFNITESNSSQYRFVISLLKDLDKNGLILVDKNDRNEVLFPQILQYVENWDTRFKIPAKKLIKKLRENNRIIKISDFSQVHNTPITCGYIVDQIALKFSPDAIFSTQNCCINNKINQIDIMDYVISGFDDKIQSYDFSLNQGQWTKEIFENEVLISLFKDAKYIKLYNRYIGRTILTKNRGYRNTLNWILDVFIRESNFLKPGVSNRVIFEIYTGIQVGGKQGLSTSDLYSAITAIRELEKQLYRKLTLQKSNADVKIYIKKENDCDNPKTFPHARYLFTDQIGLCIDRGFDLLYSPDQNSIPSLIKDLHISYHSDKSKIAREVNQLEDLL</sequence>
<protein>
    <submittedName>
        <fullName evidence="1">Uncharacterized protein</fullName>
    </submittedName>
</protein>
<organism evidence="1 2">
    <name type="scientific">Planktothrix mougeotii LEGE 06226</name>
    <dbReference type="NCBI Taxonomy" id="1828728"/>
    <lineage>
        <taxon>Bacteria</taxon>
        <taxon>Bacillati</taxon>
        <taxon>Cyanobacteriota</taxon>
        <taxon>Cyanophyceae</taxon>
        <taxon>Oscillatoriophycideae</taxon>
        <taxon>Oscillatoriales</taxon>
        <taxon>Microcoleaceae</taxon>
        <taxon>Planktothrix</taxon>
    </lineage>
</organism>
<name>A0ABR9U9M7_9CYAN</name>
<gene>
    <name evidence="1" type="ORF">IQ236_03750</name>
</gene>
<accession>A0ABR9U9M7</accession>
<evidence type="ECO:0000313" key="1">
    <source>
        <dbReference type="EMBL" id="MBE9142334.1"/>
    </source>
</evidence>
<dbReference type="RefSeq" id="WP_193868023.1">
    <property type="nucleotide sequence ID" value="NZ_JADEWU010000005.1"/>
</dbReference>
<dbReference type="Proteomes" id="UP000640725">
    <property type="component" value="Unassembled WGS sequence"/>
</dbReference>
<proteinExistence type="predicted"/>
<reference evidence="1 2" key="1">
    <citation type="submission" date="2020-10" db="EMBL/GenBank/DDBJ databases">
        <authorList>
            <person name="Castelo-Branco R."/>
            <person name="Eusebio N."/>
            <person name="Adriana R."/>
            <person name="Vieira A."/>
            <person name="Brugerolle De Fraissinette N."/>
            <person name="Rezende De Castro R."/>
            <person name="Schneider M.P."/>
            <person name="Vasconcelos V."/>
            <person name="Leao P.N."/>
        </authorList>
    </citation>
    <scope>NUCLEOTIDE SEQUENCE [LARGE SCALE GENOMIC DNA]</scope>
    <source>
        <strain evidence="1 2">LEGE 06226</strain>
    </source>
</reference>
<keyword evidence="2" id="KW-1185">Reference proteome</keyword>